<feature type="region of interest" description="Disordered" evidence="2">
    <location>
        <begin position="441"/>
        <end position="485"/>
    </location>
</feature>
<organism evidence="3 4">
    <name type="scientific">Tothia fuscella</name>
    <dbReference type="NCBI Taxonomy" id="1048955"/>
    <lineage>
        <taxon>Eukaryota</taxon>
        <taxon>Fungi</taxon>
        <taxon>Dikarya</taxon>
        <taxon>Ascomycota</taxon>
        <taxon>Pezizomycotina</taxon>
        <taxon>Dothideomycetes</taxon>
        <taxon>Pleosporomycetidae</taxon>
        <taxon>Venturiales</taxon>
        <taxon>Cylindrosympodiaceae</taxon>
        <taxon>Tothia</taxon>
    </lineage>
</organism>
<gene>
    <name evidence="3" type="ORF">EJ08DRAFT_269688</name>
</gene>
<feature type="compositionally biased region" description="Basic and acidic residues" evidence="2">
    <location>
        <begin position="518"/>
        <end position="527"/>
    </location>
</feature>
<feature type="region of interest" description="Disordered" evidence="2">
    <location>
        <begin position="1"/>
        <end position="38"/>
    </location>
</feature>
<feature type="compositionally biased region" description="Polar residues" evidence="2">
    <location>
        <begin position="441"/>
        <end position="457"/>
    </location>
</feature>
<evidence type="ECO:0000313" key="4">
    <source>
        <dbReference type="Proteomes" id="UP000800235"/>
    </source>
</evidence>
<comment type="caution">
    <text evidence="3">The sequence shown here is derived from an EMBL/GenBank/DDBJ whole genome shotgun (WGS) entry which is preliminary data.</text>
</comment>
<dbReference type="Proteomes" id="UP000800235">
    <property type="component" value="Unassembled WGS sequence"/>
</dbReference>
<accession>A0A9P4NQQ2</accession>
<feature type="region of interest" description="Disordered" evidence="2">
    <location>
        <begin position="499"/>
        <end position="527"/>
    </location>
</feature>
<name>A0A9P4NQQ2_9PEZI</name>
<keyword evidence="4" id="KW-1185">Reference proteome</keyword>
<evidence type="ECO:0000256" key="1">
    <source>
        <dbReference type="SAM" id="Coils"/>
    </source>
</evidence>
<feature type="compositionally biased region" description="Low complexity" evidence="2">
    <location>
        <begin position="505"/>
        <end position="517"/>
    </location>
</feature>
<dbReference type="OrthoDB" id="5431474at2759"/>
<proteinExistence type="predicted"/>
<feature type="coiled-coil region" evidence="1">
    <location>
        <begin position="361"/>
        <end position="388"/>
    </location>
</feature>
<reference evidence="3" key="1">
    <citation type="journal article" date="2020" name="Stud. Mycol.">
        <title>101 Dothideomycetes genomes: a test case for predicting lifestyles and emergence of pathogens.</title>
        <authorList>
            <person name="Haridas S."/>
            <person name="Albert R."/>
            <person name="Binder M."/>
            <person name="Bloem J."/>
            <person name="Labutti K."/>
            <person name="Salamov A."/>
            <person name="Andreopoulos B."/>
            <person name="Baker S."/>
            <person name="Barry K."/>
            <person name="Bills G."/>
            <person name="Bluhm B."/>
            <person name="Cannon C."/>
            <person name="Castanera R."/>
            <person name="Culley D."/>
            <person name="Daum C."/>
            <person name="Ezra D."/>
            <person name="Gonzalez J."/>
            <person name="Henrissat B."/>
            <person name="Kuo A."/>
            <person name="Liang C."/>
            <person name="Lipzen A."/>
            <person name="Lutzoni F."/>
            <person name="Magnuson J."/>
            <person name="Mondo S."/>
            <person name="Nolan M."/>
            <person name="Ohm R."/>
            <person name="Pangilinan J."/>
            <person name="Park H.-J."/>
            <person name="Ramirez L."/>
            <person name="Alfaro M."/>
            <person name="Sun H."/>
            <person name="Tritt A."/>
            <person name="Yoshinaga Y."/>
            <person name="Zwiers L.-H."/>
            <person name="Turgeon B."/>
            <person name="Goodwin S."/>
            <person name="Spatafora J."/>
            <person name="Crous P."/>
            <person name="Grigoriev I."/>
        </authorList>
    </citation>
    <scope>NUCLEOTIDE SEQUENCE</scope>
    <source>
        <strain evidence="3">CBS 130266</strain>
    </source>
</reference>
<evidence type="ECO:0000313" key="3">
    <source>
        <dbReference type="EMBL" id="KAF2429584.1"/>
    </source>
</evidence>
<dbReference type="AlphaFoldDB" id="A0A9P4NQQ2"/>
<feature type="coiled-coil region" evidence="1">
    <location>
        <begin position="161"/>
        <end position="286"/>
    </location>
</feature>
<evidence type="ECO:0000256" key="2">
    <source>
        <dbReference type="SAM" id="MobiDB-lite"/>
    </source>
</evidence>
<sequence length="527" mass="60058">MEPYNPKTITGASRTPLPEMPQSAPAHQGYFMPRHSTHPPSVVARTLPDYSHSLPPTPMMAVTPREDSPSHDQFRSLQASYEQLKRNMQAVNYENDNLKRELSFARKRMEETDALRKERDTLDQSLKDVQTNIDAALDRVRVSRNNEQAALNKATAMAARLDEANMQKVDVLENHLELQQQMSAMEKKIAELKGTVKTLDARPEQSMLDEVEATLRKSEERNKFLMEQVHAIAGRTDLPNVVADLAFKLEDMQKTLKEKEYRIEELEEQNNAKNNVMTELEQQRAESIDMTKRLDLLNASHHRLVADQEKSVAKVHDLEHRVTEKEQSNRILQAERDQFRQLLYADLRRSANEVHNRKHPNTNMLDRKMNLEAAIDEVRARAQHYMDKQTDLHLLGAKVANPAQRARELEEEVEYHVKDIVLYKLDVKGYKKDLKRAQAKIQQLTEQNPHSKASSFSIREGRPSVSSQSSTSTVPQVTFGGDGEPTTLRIAEIRTNGLGAQAYTPSGSPMGSPGISPSKEKRFFSEI</sequence>
<feature type="coiled-coil region" evidence="1">
    <location>
        <begin position="74"/>
        <end position="115"/>
    </location>
</feature>
<keyword evidence="1" id="KW-0175">Coiled coil</keyword>
<dbReference type="EMBL" id="MU007045">
    <property type="protein sequence ID" value="KAF2429584.1"/>
    <property type="molecule type" value="Genomic_DNA"/>
</dbReference>
<protein>
    <submittedName>
        <fullName evidence="3">Uncharacterized protein</fullName>
    </submittedName>
</protein>
<feature type="compositionally biased region" description="Low complexity" evidence="2">
    <location>
        <begin position="463"/>
        <end position="478"/>
    </location>
</feature>